<keyword evidence="2" id="KW-1185">Reference proteome</keyword>
<dbReference type="RefSeq" id="WP_251972431.1">
    <property type="nucleotide sequence ID" value="NZ_AP025730.1"/>
</dbReference>
<sequence length="137" mass="14927">MPRCVLTPPRRRQFVGLLLVGLCSVGTLCPAQEQVQRSFPAQALRGTLKVVDAPDVLLNGSAARLAPGARIRDKNNLLVMSAAIAGQALGVHYTHDFDGLIKDVWIIRSDEAARFWPRSAAEAATYTFDPAGQTWTR</sequence>
<gene>
    <name evidence="1" type="ORF">CATMQ487_12670</name>
</gene>
<protein>
    <submittedName>
        <fullName evidence="1">Uncharacterized protein</fullName>
    </submittedName>
</protein>
<name>A0ABM7YJ91_9BURK</name>
<evidence type="ECO:0000313" key="1">
    <source>
        <dbReference type="EMBL" id="BDI04297.1"/>
    </source>
</evidence>
<evidence type="ECO:0000313" key="2">
    <source>
        <dbReference type="Proteomes" id="UP001057498"/>
    </source>
</evidence>
<dbReference type="EMBL" id="AP025730">
    <property type="protein sequence ID" value="BDI04297.1"/>
    <property type="molecule type" value="Genomic_DNA"/>
</dbReference>
<reference evidence="1" key="1">
    <citation type="submission" date="2022-04" db="EMBL/GenBank/DDBJ databases">
        <title>Whole genome sequence of Sphaerotilus sp. FB-5.</title>
        <authorList>
            <person name="Takeda M."/>
            <person name="Narihara S."/>
            <person name="Akimoto M."/>
            <person name="Akimoto R."/>
            <person name="Nishiyashiki S."/>
            <person name="Murakami T."/>
        </authorList>
    </citation>
    <scope>NUCLEOTIDE SEQUENCE</scope>
    <source>
        <strain evidence="1">FB-5</strain>
    </source>
</reference>
<dbReference type="Proteomes" id="UP001057498">
    <property type="component" value="Chromosome"/>
</dbReference>
<organism evidence="1 2">
    <name type="scientific">Sphaerotilus microaerophilus</name>
    <dbReference type="NCBI Taxonomy" id="2914710"/>
    <lineage>
        <taxon>Bacteria</taxon>
        <taxon>Pseudomonadati</taxon>
        <taxon>Pseudomonadota</taxon>
        <taxon>Betaproteobacteria</taxon>
        <taxon>Burkholderiales</taxon>
        <taxon>Sphaerotilaceae</taxon>
        <taxon>Sphaerotilus</taxon>
    </lineage>
</organism>
<proteinExistence type="predicted"/>
<accession>A0ABM7YJ91</accession>